<protein>
    <submittedName>
        <fullName evidence="1">Uncharacterized protein</fullName>
    </submittedName>
</protein>
<comment type="caution">
    <text evidence="1">The sequence shown here is derived from an EMBL/GenBank/DDBJ whole genome shotgun (WGS) entry which is preliminary data.</text>
</comment>
<proteinExistence type="predicted"/>
<feature type="non-terminal residue" evidence="1">
    <location>
        <position position="52"/>
    </location>
</feature>
<evidence type="ECO:0000313" key="1">
    <source>
        <dbReference type="EMBL" id="KKK45186.1"/>
    </source>
</evidence>
<gene>
    <name evidence="1" type="ORF">LCGC14_3165920</name>
</gene>
<dbReference type="AlphaFoldDB" id="A0A0F8YAI6"/>
<organism evidence="1">
    <name type="scientific">marine sediment metagenome</name>
    <dbReference type="NCBI Taxonomy" id="412755"/>
    <lineage>
        <taxon>unclassified sequences</taxon>
        <taxon>metagenomes</taxon>
        <taxon>ecological metagenomes</taxon>
    </lineage>
</organism>
<sequence>MGRIILILILALTLFTYAVFEAVSGYTANPPTEGWEPPSISQCDKPLWERIT</sequence>
<reference evidence="1" key="1">
    <citation type="journal article" date="2015" name="Nature">
        <title>Complex archaea that bridge the gap between prokaryotes and eukaryotes.</title>
        <authorList>
            <person name="Spang A."/>
            <person name="Saw J.H."/>
            <person name="Jorgensen S.L."/>
            <person name="Zaremba-Niedzwiedzka K."/>
            <person name="Martijn J."/>
            <person name="Lind A.E."/>
            <person name="van Eijk R."/>
            <person name="Schleper C."/>
            <person name="Guy L."/>
            <person name="Ettema T.J."/>
        </authorList>
    </citation>
    <scope>NUCLEOTIDE SEQUENCE</scope>
</reference>
<name>A0A0F8YAI6_9ZZZZ</name>
<accession>A0A0F8YAI6</accession>
<dbReference type="EMBL" id="LAZR01070109">
    <property type="protein sequence ID" value="KKK45186.1"/>
    <property type="molecule type" value="Genomic_DNA"/>
</dbReference>